<comment type="similarity">
    <text evidence="2 12">Belongs to the CDP-alcohol phosphatidyltransferase class-I family.</text>
</comment>
<keyword evidence="6 13" id="KW-1133">Transmembrane helix</keyword>
<evidence type="ECO:0000256" key="3">
    <source>
        <dbReference type="ARBA" id="ARBA00022516"/>
    </source>
</evidence>
<dbReference type="InterPro" id="IPR004570">
    <property type="entry name" value="Phosphatidylglycerol_P_synth"/>
</dbReference>
<evidence type="ECO:0000256" key="13">
    <source>
        <dbReference type="SAM" id="Phobius"/>
    </source>
</evidence>
<evidence type="ECO:0000256" key="12">
    <source>
        <dbReference type="RuleBase" id="RU003750"/>
    </source>
</evidence>
<dbReference type="EC" id="2.7.8.5" evidence="11"/>
<keyword evidence="15" id="KW-1185">Reference proteome</keyword>
<keyword evidence="4 12" id="KW-0808">Transferase</keyword>
<feature type="transmembrane region" description="Helical" evidence="13">
    <location>
        <begin position="157"/>
        <end position="178"/>
    </location>
</feature>
<evidence type="ECO:0000256" key="2">
    <source>
        <dbReference type="ARBA" id="ARBA00010441"/>
    </source>
</evidence>
<reference evidence="14 15" key="1">
    <citation type="submission" date="2020-01" db="EMBL/GenBank/DDBJ databases">
        <title>Kibdelosporangium persica a novel Actinomycetes from a hot desert in Iran.</title>
        <authorList>
            <person name="Safaei N."/>
            <person name="Zaburannyi N."/>
            <person name="Mueller R."/>
            <person name="Wink J."/>
        </authorList>
    </citation>
    <scope>NUCLEOTIDE SEQUENCE [LARGE SCALE GENOMIC DNA]</scope>
    <source>
        <strain evidence="14 15">4NS15</strain>
    </source>
</reference>
<evidence type="ECO:0000256" key="5">
    <source>
        <dbReference type="ARBA" id="ARBA00022692"/>
    </source>
</evidence>
<proteinExistence type="inferred from homology"/>
<keyword evidence="7" id="KW-0443">Lipid metabolism</keyword>
<dbReference type="InterPro" id="IPR048254">
    <property type="entry name" value="CDP_ALCOHOL_P_TRANSF_CS"/>
</dbReference>
<organism evidence="14 15">
    <name type="scientific">Kibdelosporangium persicum</name>
    <dbReference type="NCBI Taxonomy" id="2698649"/>
    <lineage>
        <taxon>Bacteria</taxon>
        <taxon>Bacillati</taxon>
        <taxon>Actinomycetota</taxon>
        <taxon>Actinomycetes</taxon>
        <taxon>Pseudonocardiales</taxon>
        <taxon>Pseudonocardiaceae</taxon>
        <taxon>Kibdelosporangium</taxon>
    </lineage>
</organism>
<protein>
    <recommendedName>
        <fullName evidence="11">CDP-diacylglycerol--glycerol-3-phosphate 3-phosphatidyltransferase</fullName>
        <ecNumber evidence="11">2.7.8.5</ecNumber>
    </recommendedName>
</protein>
<feature type="transmembrane region" description="Helical" evidence="13">
    <location>
        <begin position="134"/>
        <end position="151"/>
    </location>
</feature>
<dbReference type="InterPro" id="IPR050324">
    <property type="entry name" value="CDP-alcohol_PTase-I"/>
</dbReference>
<evidence type="ECO:0000313" key="15">
    <source>
        <dbReference type="Proteomes" id="UP000763557"/>
    </source>
</evidence>
<feature type="transmembrane region" description="Helical" evidence="13">
    <location>
        <begin position="97"/>
        <end position="122"/>
    </location>
</feature>
<feature type="transmembrane region" description="Helical" evidence="13">
    <location>
        <begin position="6"/>
        <end position="29"/>
    </location>
</feature>
<dbReference type="Gene3D" id="1.20.120.1760">
    <property type="match status" value="1"/>
</dbReference>
<evidence type="ECO:0000256" key="11">
    <source>
        <dbReference type="NCBIfam" id="TIGR00560"/>
    </source>
</evidence>
<dbReference type="InterPro" id="IPR000462">
    <property type="entry name" value="CDP-OH_P_trans"/>
</dbReference>
<keyword evidence="9" id="KW-0594">Phospholipid biosynthesis</keyword>
<dbReference type="PIRSF" id="PIRSF000847">
    <property type="entry name" value="Phos_ph_gly_syn"/>
    <property type="match status" value="1"/>
</dbReference>
<dbReference type="EMBL" id="JAAATY010000001">
    <property type="protein sequence ID" value="NRN63586.1"/>
    <property type="molecule type" value="Genomic_DNA"/>
</dbReference>
<name>A0ABX2EXV0_9PSEU</name>
<evidence type="ECO:0000256" key="8">
    <source>
        <dbReference type="ARBA" id="ARBA00023136"/>
    </source>
</evidence>
<dbReference type="PANTHER" id="PTHR14269:SF52">
    <property type="entry name" value="PHOSPHATIDYLGLYCEROPHOSPHATE SYNTHASE-RELATED"/>
    <property type="match status" value="1"/>
</dbReference>
<evidence type="ECO:0000256" key="7">
    <source>
        <dbReference type="ARBA" id="ARBA00023098"/>
    </source>
</evidence>
<comment type="caution">
    <text evidence="14">The sequence shown here is derived from an EMBL/GenBank/DDBJ whole genome shotgun (WGS) entry which is preliminary data.</text>
</comment>
<evidence type="ECO:0000256" key="4">
    <source>
        <dbReference type="ARBA" id="ARBA00022679"/>
    </source>
</evidence>
<keyword evidence="10" id="KW-1208">Phospholipid metabolism</keyword>
<dbReference type="PANTHER" id="PTHR14269">
    <property type="entry name" value="CDP-DIACYLGLYCEROL--GLYCEROL-3-PHOSPHATE 3-PHOSPHATIDYLTRANSFERASE-RELATED"/>
    <property type="match status" value="1"/>
</dbReference>
<accession>A0ABX2EXV0</accession>
<keyword evidence="3" id="KW-0444">Lipid biosynthesis</keyword>
<evidence type="ECO:0000313" key="14">
    <source>
        <dbReference type="EMBL" id="NRN63586.1"/>
    </source>
</evidence>
<gene>
    <name evidence="14" type="ORF">GC106_7870</name>
</gene>
<dbReference type="NCBIfam" id="TIGR00560">
    <property type="entry name" value="pgsA"/>
    <property type="match status" value="1"/>
</dbReference>
<dbReference type="Pfam" id="PF01066">
    <property type="entry name" value="CDP-OH_P_transf"/>
    <property type="match status" value="1"/>
</dbReference>
<dbReference type="PROSITE" id="PS00379">
    <property type="entry name" value="CDP_ALCOHOL_P_TRANSF"/>
    <property type="match status" value="1"/>
</dbReference>
<keyword evidence="5 13" id="KW-0812">Transmembrane</keyword>
<evidence type="ECO:0000256" key="1">
    <source>
        <dbReference type="ARBA" id="ARBA00004141"/>
    </source>
</evidence>
<dbReference type="InterPro" id="IPR043130">
    <property type="entry name" value="CDP-OH_PTrfase_TM_dom"/>
</dbReference>
<evidence type="ECO:0000256" key="10">
    <source>
        <dbReference type="ARBA" id="ARBA00023264"/>
    </source>
</evidence>
<dbReference type="Proteomes" id="UP000763557">
    <property type="component" value="Unassembled WGS sequence"/>
</dbReference>
<comment type="subcellular location">
    <subcellularLocation>
        <location evidence="1">Membrane</location>
        <topology evidence="1">Multi-pass membrane protein</topology>
    </subcellularLocation>
</comment>
<keyword evidence="8 13" id="KW-0472">Membrane</keyword>
<evidence type="ECO:0000256" key="9">
    <source>
        <dbReference type="ARBA" id="ARBA00023209"/>
    </source>
</evidence>
<evidence type="ECO:0000256" key="6">
    <source>
        <dbReference type="ARBA" id="ARBA00022989"/>
    </source>
</evidence>
<sequence>MRPVPLVNVANILTVSRLILVPVFLIALFTDSGDSFGWRLTATIVFAVASFTDQLDGWLARKHGLVTDFGKIADPIADKALTGAALFGLSILGELPWWVTIVIAAREIGVTLLRFWVIRYGVIPASPGGKAKTLAQIIAIGFFLAPLPAFFDVVNWVLMGLAVGLTVVTGLDYVVRAFRLRAKGIRARRAAQ</sequence>